<keyword evidence="15" id="KW-0614">Plasmid</keyword>
<evidence type="ECO:0000256" key="5">
    <source>
        <dbReference type="ARBA" id="ARBA00022448"/>
    </source>
</evidence>
<dbReference type="Pfam" id="PF03550">
    <property type="entry name" value="LolB"/>
    <property type="match status" value="1"/>
</dbReference>
<dbReference type="SUPFAM" id="SSF89392">
    <property type="entry name" value="Prokaryotic lipoproteins and lipoprotein localization factors"/>
    <property type="match status" value="1"/>
</dbReference>
<evidence type="ECO:0000256" key="6">
    <source>
        <dbReference type="ARBA" id="ARBA00022729"/>
    </source>
</evidence>
<name>A0A0W0R5S2_9GAMM</name>
<dbReference type="PROSITE" id="PS51257">
    <property type="entry name" value="PROKAR_LIPOPROTEIN"/>
    <property type="match status" value="1"/>
</dbReference>
<protein>
    <recommendedName>
        <fullName evidence="4">Outer-membrane lipoprotein LolB</fullName>
    </recommendedName>
</protein>
<keyword evidence="8" id="KW-0472">Membrane</keyword>
<evidence type="ECO:0000256" key="10">
    <source>
        <dbReference type="ARBA" id="ARBA00023186"/>
    </source>
</evidence>
<comment type="similarity">
    <text evidence="2">Belongs to the LolB family.</text>
</comment>
<organism evidence="14 16">
    <name type="scientific">Legionella adelaidensis</name>
    <dbReference type="NCBI Taxonomy" id="45056"/>
    <lineage>
        <taxon>Bacteria</taxon>
        <taxon>Pseudomonadati</taxon>
        <taxon>Pseudomonadota</taxon>
        <taxon>Gammaproteobacteria</taxon>
        <taxon>Legionellales</taxon>
        <taxon>Legionellaceae</taxon>
        <taxon>Legionella</taxon>
    </lineage>
</organism>
<evidence type="ECO:0000256" key="8">
    <source>
        <dbReference type="ARBA" id="ARBA00023136"/>
    </source>
</evidence>
<keyword evidence="5" id="KW-0813">Transport</keyword>
<gene>
    <name evidence="14" type="primary">lolB</name>
    <name evidence="14" type="ORF">Lade_1107</name>
    <name evidence="15" type="ORF">NCTC12735_01912</name>
</gene>
<evidence type="ECO:0000256" key="9">
    <source>
        <dbReference type="ARBA" id="ARBA00023139"/>
    </source>
</evidence>
<evidence type="ECO:0000313" key="17">
    <source>
        <dbReference type="Proteomes" id="UP000281170"/>
    </source>
</evidence>
<keyword evidence="6 13" id="KW-0732">Signal</keyword>
<dbReference type="PATRIC" id="fig|45056.6.peg.1146"/>
<evidence type="ECO:0000256" key="4">
    <source>
        <dbReference type="ARBA" id="ARBA00016202"/>
    </source>
</evidence>
<geneLocation type="plasmid" evidence="15 17">
    <name>28</name>
</geneLocation>
<keyword evidence="11" id="KW-0998">Cell outer membrane</keyword>
<evidence type="ECO:0000256" key="13">
    <source>
        <dbReference type="SAM" id="SignalP"/>
    </source>
</evidence>
<evidence type="ECO:0000256" key="2">
    <source>
        <dbReference type="ARBA" id="ARBA00009696"/>
    </source>
</evidence>
<dbReference type="RefSeq" id="WP_058462120.1">
    <property type="nucleotide sequence ID" value="NZ_CAAAHS010000002.1"/>
</dbReference>
<dbReference type="EMBL" id="LNKA01000001">
    <property type="protein sequence ID" value="KTC66449.1"/>
    <property type="molecule type" value="Genomic_DNA"/>
</dbReference>
<dbReference type="NCBIfam" id="TIGR00548">
    <property type="entry name" value="lolB"/>
    <property type="match status" value="1"/>
</dbReference>
<evidence type="ECO:0000256" key="1">
    <source>
        <dbReference type="ARBA" id="ARBA00004459"/>
    </source>
</evidence>
<feature type="signal peptide" evidence="13">
    <location>
        <begin position="1"/>
        <end position="26"/>
    </location>
</feature>
<keyword evidence="12 14" id="KW-0449">Lipoprotein</keyword>
<dbReference type="InterPro" id="IPR004565">
    <property type="entry name" value="OM_lipoprot_LolB"/>
</dbReference>
<dbReference type="GO" id="GO:0015031">
    <property type="term" value="P:protein transport"/>
    <property type="evidence" value="ECO:0007669"/>
    <property type="project" value="UniProtKB-KW"/>
</dbReference>
<accession>A0A0W0R5S2</accession>
<evidence type="ECO:0000313" key="15">
    <source>
        <dbReference type="EMBL" id="VEH86263.1"/>
    </source>
</evidence>
<comment type="subunit">
    <text evidence="3">Monomer.</text>
</comment>
<comment type="subcellular location">
    <subcellularLocation>
        <location evidence="1">Cell outer membrane</location>
        <topology evidence="1">Lipid-anchor</topology>
    </subcellularLocation>
</comment>
<reference evidence="15 17" key="2">
    <citation type="submission" date="2018-12" db="EMBL/GenBank/DDBJ databases">
        <authorList>
            <consortium name="Pathogen Informatics"/>
        </authorList>
    </citation>
    <scope>NUCLEOTIDE SEQUENCE [LARGE SCALE GENOMIC DNA]</scope>
    <source>
        <strain evidence="15 17">NCTC12735</strain>
        <plasmid evidence="17">28</plasmid>
    </source>
</reference>
<keyword evidence="9" id="KW-0564">Palmitate</keyword>
<evidence type="ECO:0000256" key="11">
    <source>
        <dbReference type="ARBA" id="ARBA00023237"/>
    </source>
</evidence>
<dbReference type="OrthoDB" id="9797618at2"/>
<dbReference type="Proteomes" id="UP000054859">
    <property type="component" value="Unassembled WGS sequence"/>
</dbReference>
<evidence type="ECO:0000313" key="14">
    <source>
        <dbReference type="EMBL" id="KTC66449.1"/>
    </source>
</evidence>
<dbReference type="GO" id="GO:0009279">
    <property type="term" value="C:cell outer membrane"/>
    <property type="evidence" value="ECO:0007669"/>
    <property type="project" value="UniProtKB-SubCell"/>
</dbReference>
<dbReference type="EMBL" id="LR134437">
    <property type="protein sequence ID" value="VEH86263.1"/>
    <property type="molecule type" value="Genomic_DNA"/>
</dbReference>
<evidence type="ECO:0000256" key="3">
    <source>
        <dbReference type="ARBA" id="ARBA00011245"/>
    </source>
</evidence>
<dbReference type="InterPro" id="IPR029046">
    <property type="entry name" value="LolA/LolB/LppX"/>
</dbReference>
<keyword evidence="7" id="KW-0653">Protein transport</keyword>
<proteinExistence type="inferred from homology"/>
<reference evidence="14 16" key="1">
    <citation type="submission" date="2015-11" db="EMBL/GenBank/DDBJ databases">
        <title>Identification of large and diverse effector repertoires of 38 Legionella species.</title>
        <authorList>
            <person name="Burstein D."/>
            <person name="Amaro F."/>
            <person name="Zusman T."/>
            <person name="Lifshitz Z."/>
            <person name="Cohen O."/>
            <person name="Gilbert J.A."/>
            <person name="Pupko T."/>
            <person name="Shuman H.A."/>
            <person name="Segal G."/>
        </authorList>
    </citation>
    <scope>NUCLEOTIDE SEQUENCE [LARGE SCALE GENOMIC DNA]</scope>
    <source>
        <strain evidence="14 16">1762-AUS-E</strain>
    </source>
</reference>
<keyword evidence="16" id="KW-1185">Reference proteome</keyword>
<dbReference type="KEGG" id="ladl:NCTC12735_01912"/>
<dbReference type="AlphaFoldDB" id="A0A0W0R5S2"/>
<sequence length="199" mass="21745">MQTWKRTLIVSTALLTACASQTPAPEAPQNQNMPVEKRTAQTQTISSWALSGAMSAKNAQKAWSAGINWQQQGATNYQIRLMGPLGGGTVLVEREGGAVTYKDGPKTATSNNADDLLLKQTGIRLPVNNLYYWVRGLPAPGPVQASKYDEFNHLSMLKQSGYTVNYERYTSTQKGDLPSKIRLTGNGVTIKLVVKNWTV</sequence>
<evidence type="ECO:0000256" key="12">
    <source>
        <dbReference type="ARBA" id="ARBA00023288"/>
    </source>
</evidence>
<dbReference type="Proteomes" id="UP000281170">
    <property type="component" value="Plasmid 28"/>
</dbReference>
<keyword evidence="10" id="KW-0143">Chaperone</keyword>
<dbReference type="STRING" id="45056.Lade_1107"/>
<feature type="chain" id="PRO_5033727826" description="Outer-membrane lipoprotein LolB" evidence="13">
    <location>
        <begin position="27"/>
        <end position="199"/>
    </location>
</feature>
<dbReference type="CDD" id="cd16326">
    <property type="entry name" value="LolB"/>
    <property type="match status" value="1"/>
</dbReference>
<dbReference type="Gene3D" id="2.50.20.10">
    <property type="entry name" value="Lipoprotein localisation LolA/LolB/LppX"/>
    <property type="match status" value="1"/>
</dbReference>
<evidence type="ECO:0000256" key="7">
    <source>
        <dbReference type="ARBA" id="ARBA00022927"/>
    </source>
</evidence>
<evidence type="ECO:0000313" key="16">
    <source>
        <dbReference type="Proteomes" id="UP000054859"/>
    </source>
</evidence>